<dbReference type="InterPro" id="IPR000994">
    <property type="entry name" value="Pept_M24"/>
</dbReference>
<dbReference type="InterPro" id="IPR029149">
    <property type="entry name" value="Creatin/AminoP/Spt16_N"/>
</dbReference>
<keyword evidence="4" id="KW-0479">Metal-binding</keyword>
<keyword evidence="18" id="KW-1185">Reference proteome</keyword>
<name>A0AAN8JW51_PATCE</name>
<evidence type="ECO:0000256" key="8">
    <source>
        <dbReference type="ARBA" id="ARBA00023211"/>
    </source>
</evidence>
<evidence type="ECO:0000256" key="7">
    <source>
        <dbReference type="ARBA" id="ARBA00023049"/>
    </source>
</evidence>
<evidence type="ECO:0000256" key="11">
    <source>
        <dbReference type="ARBA" id="ARBA00044141"/>
    </source>
</evidence>
<dbReference type="GO" id="GO:0102009">
    <property type="term" value="F:proline dipeptidase activity"/>
    <property type="evidence" value="ECO:0007669"/>
    <property type="project" value="UniProtKB-EC"/>
</dbReference>
<evidence type="ECO:0000256" key="5">
    <source>
        <dbReference type="ARBA" id="ARBA00022801"/>
    </source>
</evidence>
<organism evidence="17 18">
    <name type="scientific">Patella caerulea</name>
    <name type="common">Rayed Mediterranean limpet</name>
    <dbReference type="NCBI Taxonomy" id="87958"/>
    <lineage>
        <taxon>Eukaryota</taxon>
        <taxon>Metazoa</taxon>
        <taxon>Spiralia</taxon>
        <taxon>Lophotrochozoa</taxon>
        <taxon>Mollusca</taxon>
        <taxon>Gastropoda</taxon>
        <taxon>Patellogastropoda</taxon>
        <taxon>Patelloidea</taxon>
        <taxon>Patellidae</taxon>
        <taxon>Patella</taxon>
    </lineage>
</organism>
<evidence type="ECO:0000256" key="1">
    <source>
        <dbReference type="ARBA" id="ARBA00001936"/>
    </source>
</evidence>
<dbReference type="Pfam" id="PF05195">
    <property type="entry name" value="AMP_N"/>
    <property type="match status" value="1"/>
</dbReference>
<evidence type="ECO:0000256" key="10">
    <source>
        <dbReference type="ARBA" id="ARBA00044051"/>
    </source>
</evidence>
<evidence type="ECO:0000256" key="9">
    <source>
        <dbReference type="ARBA" id="ARBA00043990"/>
    </source>
</evidence>
<dbReference type="SUPFAM" id="SSF55920">
    <property type="entry name" value="Creatinase/aminopeptidase"/>
    <property type="match status" value="1"/>
</dbReference>
<dbReference type="GO" id="GO:0030145">
    <property type="term" value="F:manganese ion binding"/>
    <property type="evidence" value="ECO:0007669"/>
    <property type="project" value="InterPro"/>
</dbReference>
<dbReference type="Gene3D" id="3.40.350.10">
    <property type="entry name" value="Creatinase/prolidase N-terminal domain"/>
    <property type="match status" value="1"/>
</dbReference>
<evidence type="ECO:0000313" key="18">
    <source>
        <dbReference type="Proteomes" id="UP001347796"/>
    </source>
</evidence>
<dbReference type="GO" id="GO:0070006">
    <property type="term" value="F:metalloaminopeptidase activity"/>
    <property type="evidence" value="ECO:0007669"/>
    <property type="project" value="InterPro"/>
</dbReference>
<keyword evidence="5" id="KW-0378">Hydrolase</keyword>
<evidence type="ECO:0000259" key="16">
    <source>
        <dbReference type="SMART" id="SM01011"/>
    </source>
</evidence>
<keyword evidence="6" id="KW-0224">Dipeptidase</keyword>
<keyword evidence="7" id="KW-0482">Metalloprotease</keyword>
<dbReference type="Gene3D" id="3.90.230.10">
    <property type="entry name" value="Creatinase/methionine aminopeptidase superfamily"/>
    <property type="match status" value="1"/>
</dbReference>
<feature type="domain" description="Aminopeptidase P N-terminal" evidence="16">
    <location>
        <begin position="19"/>
        <end position="156"/>
    </location>
</feature>
<dbReference type="CDD" id="cd01087">
    <property type="entry name" value="Prolidase"/>
    <property type="match status" value="1"/>
</dbReference>
<dbReference type="InterPro" id="IPR007865">
    <property type="entry name" value="Aminopep_P_N"/>
</dbReference>
<evidence type="ECO:0000256" key="15">
    <source>
        <dbReference type="ARBA" id="ARBA00048994"/>
    </source>
</evidence>
<evidence type="ECO:0000256" key="6">
    <source>
        <dbReference type="ARBA" id="ARBA00022997"/>
    </source>
</evidence>
<comment type="similarity">
    <text evidence="9">Belongs to the peptidase M24B family. Eukaryotic-type prolidase subfamily.</text>
</comment>
<dbReference type="FunFam" id="3.90.230.10:FF:000002">
    <property type="entry name" value="Xaa-Pro aminopeptidase 3"/>
    <property type="match status" value="1"/>
</dbReference>
<dbReference type="InterPro" id="IPR052433">
    <property type="entry name" value="X-Pro_dipept-like"/>
</dbReference>
<comment type="caution">
    <text evidence="17">The sequence shown here is derived from an EMBL/GenBank/DDBJ whole genome shotgun (WGS) entry which is preliminary data.</text>
</comment>
<reference evidence="17 18" key="1">
    <citation type="submission" date="2024-01" db="EMBL/GenBank/DDBJ databases">
        <title>The genome of the rayed Mediterranean limpet Patella caerulea (Linnaeus, 1758).</title>
        <authorList>
            <person name="Anh-Thu Weber A."/>
            <person name="Halstead-Nussloch G."/>
        </authorList>
    </citation>
    <scope>NUCLEOTIDE SEQUENCE [LARGE SCALE GENOMIC DNA]</scope>
    <source>
        <strain evidence="17">AATW-2023a</strain>
        <tissue evidence="17">Whole specimen</tissue>
    </source>
</reference>
<keyword evidence="3" id="KW-0645">Protease</keyword>
<dbReference type="SUPFAM" id="SSF53092">
    <property type="entry name" value="Creatinase/prolidase N-terminal domain"/>
    <property type="match status" value="1"/>
</dbReference>
<dbReference type="AlphaFoldDB" id="A0AAN8JW51"/>
<evidence type="ECO:0000256" key="12">
    <source>
        <dbReference type="ARBA" id="ARBA00044252"/>
    </source>
</evidence>
<comment type="catalytic activity">
    <reaction evidence="15">
        <text>Xaa-L-Pro dipeptide + H2O = an L-alpha-amino acid + L-proline</text>
        <dbReference type="Rhea" id="RHEA:76407"/>
        <dbReference type="ChEBI" id="CHEBI:15377"/>
        <dbReference type="ChEBI" id="CHEBI:59869"/>
        <dbReference type="ChEBI" id="CHEBI:60039"/>
        <dbReference type="ChEBI" id="CHEBI:195196"/>
        <dbReference type="EC" id="3.4.13.9"/>
    </reaction>
</comment>
<dbReference type="Pfam" id="PF00557">
    <property type="entry name" value="Peptidase_M24"/>
    <property type="match status" value="1"/>
</dbReference>
<dbReference type="EC" id="3.4.13.9" evidence="10"/>
<proteinExistence type="inferred from homology"/>
<dbReference type="Proteomes" id="UP001347796">
    <property type="component" value="Unassembled WGS sequence"/>
</dbReference>
<sequence>MASARSSPAYSRGTHTLEVPMELFGQNRQRLCGALRKDSRVPKKAIVLLQGGESTTRYCSDHEPLFRQESYFHWAFGVEEPDFYGAIDVDSGRAILFPPNLPESYAVWMGRLLTQEDFRVRYGVDEVFFSNDILTILKERSPSALLTLKGLNSDSKQFSRPAAFDGISSFTVNDELLHPVISECRVFKSDLELQVMRYVNKISSEGHKEIMKLVRPGLYEYQAESKYGDYCHFNGGFRKLAYVCVCGSGNNGATLHYGHAGAPNAKRIENGDMCLFDMGGEYYCYTSDITCSFPANGKFTEKQKGIYEAVLKASRAVMKQVKPGVSWVDMHKLSERTELEALKAIGIVNGDIDEMMNVRLGAVFMPHGLGHFMGVDTHDVGGYPAGVERPSGAGIESLRTARTLEARMVLTIEPGLYFIDALIDRALANPDQARFINRDLLNQYRGFGGVRIEDDIVITDDGMELLTDVPRTVEEIEALMAEGRQSHTPLPQESCG</sequence>
<gene>
    <name evidence="17" type="ORF">SNE40_007181</name>
</gene>
<dbReference type="InterPro" id="IPR036005">
    <property type="entry name" value="Creatinase/aminopeptidase-like"/>
</dbReference>
<protein>
    <recommendedName>
        <fullName evidence="11">Xaa-Pro dipeptidase</fullName>
        <ecNumber evidence="10">3.4.13.9</ecNumber>
    </recommendedName>
    <alternativeName>
        <fullName evidence="14">Imidodipeptidase</fullName>
    </alternativeName>
    <alternativeName>
        <fullName evidence="12">Peptidase D</fullName>
    </alternativeName>
    <alternativeName>
        <fullName evidence="13">Proline dipeptidase</fullName>
    </alternativeName>
</protein>
<evidence type="ECO:0000256" key="14">
    <source>
        <dbReference type="ARBA" id="ARBA00044351"/>
    </source>
</evidence>
<comment type="subunit">
    <text evidence="2">Homodimer.</text>
</comment>
<accession>A0AAN8JW51</accession>
<comment type="cofactor">
    <cofactor evidence="1">
        <name>Mn(2+)</name>
        <dbReference type="ChEBI" id="CHEBI:29035"/>
    </cofactor>
</comment>
<evidence type="ECO:0000256" key="13">
    <source>
        <dbReference type="ARBA" id="ARBA00044284"/>
    </source>
</evidence>
<dbReference type="EMBL" id="JAZGQO010000006">
    <property type="protein sequence ID" value="KAK6184786.1"/>
    <property type="molecule type" value="Genomic_DNA"/>
</dbReference>
<evidence type="ECO:0000256" key="4">
    <source>
        <dbReference type="ARBA" id="ARBA00022723"/>
    </source>
</evidence>
<dbReference type="PANTHER" id="PTHR48480">
    <property type="match status" value="1"/>
</dbReference>
<dbReference type="SMART" id="SM01011">
    <property type="entry name" value="AMP_N"/>
    <property type="match status" value="1"/>
</dbReference>
<evidence type="ECO:0000313" key="17">
    <source>
        <dbReference type="EMBL" id="KAK6184786.1"/>
    </source>
</evidence>
<keyword evidence="8" id="KW-0464">Manganese</keyword>
<dbReference type="GO" id="GO:0006508">
    <property type="term" value="P:proteolysis"/>
    <property type="evidence" value="ECO:0007669"/>
    <property type="project" value="UniProtKB-KW"/>
</dbReference>
<evidence type="ECO:0000256" key="3">
    <source>
        <dbReference type="ARBA" id="ARBA00022670"/>
    </source>
</evidence>
<dbReference type="PANTHER" id="PTHR48480:SF2">
    <property type="entry name" value="PEPTIDASE D"/>
    <property type="match status" value="1"/>
</dbReference>
<evidence type="ECO:0000256" key="2">
    <source>
        <dbReference type="ARBA" id="ARBA00011738"/>
    </source>
</evidence>